<reference evidence="1" key="1">
    <citation type="journal article" date="2015" name="PLoS ONE">
        <title>Updated Campylobacter jejuni Capsule PCR Multiplex Typing System and Its Application to Clinical Isolates from South and Southeast Asia.</title>
        <authorList>
            <person name="Poly F."/>
            <person name="Serichantalergs O."/>
            <person name="Kuroiwa J."/>
            <person name="Pootong P."/>
            <person name="Mason C."/>
            <person name="Guerry P."/>
            <person name="Parker C.T."/>
        </authorList>
    </citation>
    <scope>NUCLEOTIDE SEQUENCE</scope>
    <source>
        <strain evidence="1">RM3440</strain>
    </source>
</reference>
<proteinExistence type="predicted"/>
<gene>
    <name evidence="1" type="ORF">HS63.23</name>
</gene>
<name>A0A0S2CGD5_CAMJU</name>
<accession>A0A0S2CGD5</accession>
<evidence type="ECO:0000313" key="1">
    <source>
        <dbReference type="EMBL" id="ALN44167.1"/>
    </source>
</evidence>
<organism evidence="1">
    <name type="scientific">Campylobacter jejuni subsp. jejuni</name>
    <dbReference type="NCBI Taxonomy" id="32022"/>
    <lineage>
        <taxon>Bacteria</taxon>
        <taxon>Pseudomonadati</taxon>
        <taxon>Campylobacterota</taxon>
        <taxon>Epsilonproteobacteria</taxon>
        <taxon>Campylobacterales</taxon>
        <taxon>Campylobacteraceae</taxon>
        <taxon>Campylobacter</taxon>
    </lineage>
</organism>
<evidence type="ECO:0008006" key="2">
    <source>
        <dbReference type="Google" id="ProtNLM"/>
    </source>
</evidence>
<sequence>MVYFIAVRDDGTGSRLISLLNIFYLCDKITSSDKNVRFFWNDKIVLYKTAVSADPGNNFKNIGDQKVIGSSIEPKEEIFDKSFIEQFFIENKYNYNTNWLFENRSYPKDIFEISSWNGQITIEKIKELFNQKKYNYFFVHHNDLARELNLDYEDYRSKTSYYWNKIVFTKRFQNIIHLVEKKIRQMKEDYHVIHLRSGDSIYSYCNLRKFNLQSIFHATCYEIAIGIVQKILKSEKVVIVGDDINSISQLVNFLNKENIVSIENFRDSQQFSTLELFIF</sequence>
<dbReference type="AlphaFoldDB" id="A0A0S2CGD5"/>
<dbReference type="EMBL" id="KT893438">
    <property type="protein sequence ID" value="ALN44167.1"/>
    <property type="molecule type" value="Genomic_DNA"/>
</dbReference>
<protein>
    <recommendedName>
        <fullName evidence="2">Sugar transferase</fullName>
    </recommendedName>
</protein>